<dbReference type="Proteomes" id="UP000008311">
    <property type="component" value="Unassembled WGS sequence"/>
</dbReference>
<sequence length="299" mass="34256">MTMRPLGEFLPAGRVDVFELLKKAEHKAKAKRPSTSEIAPSIARQLPLWKDDIRAIPNEILRSALFNAKNRNEARRFFKNEEIGVIGEGVRITYTGEELRQNDESVWLQLIHLAKAAPAGRPVEFTAYSMVQALRTAKSKPNPKHIERLCESLRRMQATSLSVYSPRLGRGISLSMIPRFEWQDEASGTRLPKWRVQIAPELVELFGDMHYTHLQWRQRLDLPSGLATWLHGYFASHRKPMPVKLTTLKKGAGCTTETPRKFKQLIVAALTELQRVGFLKRWDVDDNLVSVERHRTTDL</sequence>
<proteinExistence type="predicted"/>
<reference evidence="2" key="1">
    <citation type="journal article" date="2010" name="Nat. Biotechnol.">
        <title>Draft genome sequence of the oilseed species Ricinus communis.</title>
        <authorList>
            <person name="Chan A.P."/>
            <person name="Crabtree J."/>
            <person name="Zhao Q."/>
            <person name="Lorenzi H."/>
            <person name="Orvis J."/>
            <person name="Puiu D."/>
            <person name="Melake-Berhan A."/>
            <person name="Jones K.M."/>
            <person name="Redman J."/>
            <person name="Chen G."/>
            <person name="Cahoon E.B."/>
            <person name="Gedil M."/>
            <person name="Stanke M."/>
            <person name="Haas B.J."/>
            <person name="Wortman J.R."/>
            <person name="Fraser-Liggett C.M."/>
            <person name="Ravel J."/>
            <person name="Rabinowicz P.D."/>
        </authorList>
    </citation>
    <scope>NUCLEOTIDE SEQUENCE [LARGE SCALE GENOMIC DNA]</scope>
    <source>
        <strain evidence="2">cv. Hale</strain>
    </source>
</reference>
<accession>B9TFM5</accession>
<evidence type="ECO:0000313" key="1">
    <source>
        <dbReference type="EMBL" id="EEF25340.1"/>
    </source>
</evidence>
<dbReference type="InterPro" id="IPR010751">
    <property type="entry name" value="TrfA"/>
</dbReference>
<gene>
    <name evidence="1" type="ORF">RCOM_1813790</name>
</gene>
<dbReference type="Pfam" id="PF07042">
    <property type="entry name" value="TrfA"/>
    <property type="match status" value="1"/>
</dbReference>
<dbReference type="AlphaFoldDB" id="B9TFM5"/>
<name>B9TFM5_RICCO</name>
<organism evidence="1 2">
    <name type="scientific">Ricinus communis</name>
    <name type="common">Castor bean</name>
    <dbReference type="NCBI Taxonomy" id="3988"/>
    <lineage>
        <taxon>Eukaryota</taxon>
        <taxon>Viridiplantae</taxon>
        <taxon>Streptophyta</taxon>
        <taxon>Embryophyta</taxon>
        <taxon>Tracheophyta</taxon>
        <taxon>Spermatophyta</taxon>
        <taxon>Magnoliopsida</taxon>
        <taxon>eudicotyledons</taxon>
        <taxon>Gunneridae</taxon>
        <taxon>Pentapetalae</taxon>
        <taxon>rosids</taxon>
        <taxon>fabids</taxon>
        <taxon>Malpighiales</taxon>
        <taxon>Euphorbiaceae</taxon>
        <taxon>Acalyphoideae</taxon>
        <taxon>Acalypheae</taxon>
        <taxon>Ricinus</taxon>
    </lineage>
</organism>
<evidence type="ECO:0000313" key="2">
    <source>
        <dbReference type="Proteomes" id="UP000008311"/>
    </source>
</evidence>
<keyword evidence="2" id="KW-1185">Reference proteome</keyword>
<dbReference type="InParanoid" id="B9TFM5"/>
<protein>
    <submittedName>
        <fullName evidence="1">TrfA transcriptional repressor protein, putative</fullName>
    </submittedName>
</protein>
<dbReference type="EMBL" id="EQ979919">
    <property type="protein sequence ID" value="EEF25340.1"/>
    <property type="molecule type" value="Genomic_DNA"/>
</dbReference>